<evidence type="ECO:0000256" key="2">
    <source>
        <dbReference type="ARBA" id="ARBA00005375"/>
    </source>
</evidence>
<evidence type="ECO:0000256" key="4">
    <source>
        <dbReference type="ARBA" id="ARBA00022729"/>
    </source>
</evidence>
<keyword evidence="4" id="KW-0732">Signal</keyword>
<gene>
    <name evidence="9" type="ORF">GPM918_LOCUS31031</name>
    <name evidence="8" type="ORF">OVA965_LOCUS27192</name>
    <name evidence="11" type="ORF">SRO942_LOCUS31664</name>
    <name evidence="10" type="ORF">TMI583_LOCUS27935</name>
</gene>
<dbReference type="Proteomes" id="UP000663829">
    <property type="component" value="Unassembled WGS sequence"/>
</dbReference>
<dbReference type="EC" id="3.1.3.2" evidence="3"/>
<dbReference type="Pfam" id="PF00328">
    <property type="entry name" value="His_Phos_2"/>
    <property type="match status" value="1"/>
</dbReference>
<evidence type="ECO:0000256" key="7">
    <source>
        <dbReference type="ARBA" id="ARBA00023180"/>
    </source>
</evidence>
<comment type="catalytic activity">
    <reaction evidence="1">
        <text>a phosphate monoester + H2O = an alcohol + phosphate</text>
        <dbReference type="Rhea" id="RHEA:15017"/>
        <dbReference type="ChEBI" id="CHEBI:15377"/>
        <dbReference type="ChEBI" id="CHEBI:30879"/>
        <dbReference type="ChEBI" id="CHEBI:43474"/>
        <dbReference type="ChEBI" id="CHEBI:67140"/>
        <dbReference type="EC" id="3.1.3.2"/>
    </reaction>
</comment>
<dbReference type="SUPFAM" id="SSF53254">
    <property type="entry name" value="Phosphoglycerate mutase-like"/>
    <property type="match status" value="1"/>
</dbReference>
<comment type="caution">
    <text evidence="9">The sequence shown here is derived from an EMBL/GenBank/DDBJ whole genome shotgun (WGS) entry which is preliminary data.</text>
</comment>
<evidence type="ECO:0000256" key="3">
    <source>
        <dbReference type="ARBA" id="ARBA00012646"/>
    </source>
</evidence>
<evidence type="ECO:0000256" key="1">
    <source>
        <dbReference type="ARBA" id="ARBA00000032"/>
    </source>
</evidence>
<dbReference type="OrthoDB" id="258392at2759"/>
<proteinExistence type="inferred from homology"/>
<dbReference type="Gene3D" id="3.40.50.1240">
    <property type="entry name" value="Phosphoglycerate mutase-like"/>
    <property type="match status" value="1"/>
</dbReference>
<evidence type="ECO:0000313" key="12">
    <source>
        <dbReference type="Proteomes" id="UP000663829"/>
    </source>
</evidence>
<accession>A0A815HLX2</accession>
<dbReference type="PANTHER" id="PTHR11567">
    <property type="entry name" value="ACID PHOSPHATASE-RELATED"/>
    <property type="match status" value="1"/>
</dbReference>
<dbReference type="EMBL" id="CAJNOQ010015030">
    <property type="protein sequence ID" value="CAF1353527.1"/>
    <property type="molecule type" value="Genomic_DNA"/>
</dbReference>
<dbReference type="Proteomes" id="UP000682733">
    <property type="component" value="Unassembled WGS sequence"/>
</dbReference>
<evidence type="ECO:0000313" key="10">
    <source>
        <dbReference type="EMBL" id="CAF4076643.1"/>
    </source>
</evidence>
<dbReference type="AlphaFoldDB" id="A0A815HLX2"/>
<protein>
    <recommendedName>
        <fullName evidence="3">acid phosphatase</fullName>
        <ecNumber evidence="3">3.1.3.2</ecNumber>
    </recommendedName>
</protein>
<sequence length="190" mass="21513">DIYNVTPSWVTPSILQELKLINQLSFYHLLLSPDINRLRAGPLIKDILDNIQNLISGSSSGKKAKIYSAHDMTIASVLSFFGANYVHQPPYAGALFFDVYQTDTNSYAIQIDYQDRTNSNTTYPIQIQGCPSTLCPLEVLNTIYQPRIPVDIDVECQRRSKSTPTSNRYNFPAMTDFLHSRQCPEIAFEL</sequence>
<evidence type="ECO:0000256" key="5">
    <source>
        <dbReference type="ARBA" id="ARBA00022801"/>
    </source>
</evidence>
<dbReference type="InterPro" id="IPR029033">
    <property type="entry name" value="His_PPase_superfam"/>
</dbReference>
<dbReference type="PANTHER" id="PTHR11567:SF211">
    <property type="entry name" value="PROSTATIC ACID PHOSPHATASE"/>
    <property type="match status" value="1"/>
</dbReference>
<dbReference type="Proteomes" id="UP000677228">
    <property type="component" value="Unassembled WGS sequence"/>
</dbReference>
<keyword evidence="7" id="KW-0325">Glycoprotein</keyword>
<dbReference type="EMBL" id="CAJOBC010065770">
    <property type="protein sequence ID" value="CAF4225651.1"/>
    <property type="molecule type" value="Genomic_DNA"/>
</dbReference>
<evidence type="ECO:0000313" key="11">
    <source>
        <dbReference type="EMBL" id="CAF4225651.1"/>
    </source>
</evidence>
<dbReference type="EMBL" id="CAJOBA010039380">
    <property type="protein sequence ID" value="CAF4076643.1"/>
    <property type="molecule type" value="Genomic_DNA"/>
</dbReference>
<dbReference type="Proteomes" id="UP000681722">
    <property type="component" value="Unassembled WGS sequence"/>
</dbReference>
<dbReference type="GO" id="GO:0003993">
    <property type="term" value="F:acid phosphatase activity"/>
    <property type="evidence" value="ECO:0007669"/>
    <property type="project" value="UniProtKB-EC"/>
</dbReference>
<comment type="similarity">
    <text evidence="2">Belongs to the histidine acid phosphatase family.</text>
</comment>
<keyword evidence="12" id="KW-1185">Reference proteome</keyword>
<evidence type="ECO:0000313" key="9">
    <source>
        <dbReference type="EMBL" id="CAF1353527.1"/>
    </source>
</evidence>
<evidence type="ECO:0000313" key="8">
    <source>
        <dbReference type="EMBL" id="CAF1271131.1"/>
    </source>
</evidence>
<feature type="non-terminal residue" evidence="9">
    <location>
        <position position="1"/>
    </location>
</feature>
<organism evidence="9 12">
    <name type="scientific">Didymodactylos carnosus</name>
    <dbReference type="NCBI Taxonomy" id="1234261"/>
    <lineage>
        <taxon>Eukaryota</taxon>
        <taxon>Metazoa</taxon>
        <taxon>Spiralia</taxon>
        <taxon>Gnathifera</taxon>
        <taxon>Rotifera</taxon>
        <taxon>Eurotatoria</taxon>
        <taxon>Bdelloidea</taxon>
        <taxon>Philodinida</taxon>
        <taxon>Philodinidae</taxon>
        <taxon>Didymodactylos</taxon>
    </lineage>
</organism>
<evidence type="ECO:0000256" key="6">
    <source>
        <dbReference type="ARBA" id="ARBA00023157"/>
    </source>
</evidence>
<dbReference type="InterPro" id="IPR000560">
    <property type="entry name" value="His_Pase_clade-2"/>
</dbReference>
<reference evidence="9" key="1">
    <citation type="submission" date="2021-02" db="EMBL/GenBank/DDBJ databases">
        <authorList>
            <person name="Nowell W R."/>
        </authorList>
    </citation>
    <scope>NUCLEOTIDE SEQUENCE</scope>
</reference>
<dbReference type="InterPro" id="IPR050645">
    <property type="entry name" value="Histidine_acid_phosphatase"/>
</dbReference>
<name>A0A815HLX2_9BILA</name>
<keyword evidence="5" id="KW-0378">Hydrolase</keyword>
<keyword evidence="6" id="KW-1015">Disulfide bond</keyword>
<dbReference type="EMBL" id="CAJNOK010017821">
    <property type="protein sequence ID" value="CAF1271131.1"/>
    <property type="molecule type" value="Genomic_DNA"/>
</dbReference>